<evidence type="ECO:0000313" key="11">
    <source>
        <dbReference type="Proteomes" id="UP000198427"/>
    </source>
</evidence>
<dbReference type="GO" id="GO:0006811">
    <property type="term" value="P:monoatomic ion transport"/>
    <property type="evidence" value="ECO:0007669"/>
    <property type="project" value="UniProtKB-KW"/>
</dbReference>
<evidence type="ECO:0000256" key="4">
    <source>
        <dbReference type="ARBA" id="ARBA00022475"/>
    </source>
</evidence>
<protein>
    <recommendedName>
        <fullName evidence="9">Multidrug-efflux transporter</fullName>
    </recommendedName>
</protein>
<dbReference type="GO" id="GO:0015297">
    <property type="term" value="F:antiporter activity"/>
    <property type="evidence" value="ECO:0007669"/>
    <property type="project" value="UniProtKB-KW"/>
</dbReference>
<dbReference type="PIRSF" id="PIRSF006603">
    <property type="entry name" value="DinF"/>
    <property type="match status" value="1"/>
</dbReference>
<dbReference type="GeneID" id="94028596"/>
<keyword evidence="4" id="KW-1003">Cell membrane</keyword>
<dbReference type="GO" id="GO:0005886">
    <property type="term" value="C:plasma membrane"/>
    <property type="evidence" value="ECO:0007669"/>
    <property type="project" value="UniProtKB-SubCell"/>
</dbReference>
<proteinExistence type="predicted"/>
<dbReference type="Pfam" id="PF01554">
    <property type="entry name" value="MatE"/>
    <property type="match status" value="2"/>
</dbReference>
<evidence type="ECO:0000256" key="8">
    <source>
        <dbReference type="ARBA" id="ARBA00023136"/>
    </source>
</evidence>
<keyword evidence="8" id="KW-0472">Membrane</keyword>
<accession>A0A2K9H9N0</accession>
<keyword evidence="6" id="KW-1133">Transmembrane helix</keyword>
<evidence type="ECO:0000256" key="5">
    <source>
        <dbReference type="ARBA" id="ARBA00022692"/>
    </source>
</evidence>
<dbReference type="KEGG" id="pje:CRM71_04025"/>
<keyword evidence="2" id="KW-0813">Transport</keyword>
<organism evidence="10 11">
    <name type="scientific">Prevotella jejuni</name>
    <dbReference type="NCBI Taxonomy" id="1177574"/>
    <lineage>
        <taxon>Bacteria</taxon>
        <taxon>Pseudomonadati</taxon>
        <taxon>Bacteroidota</taxon>
        <taxon>Bacteroidia</taxon>
        <taxon>Bacteroidales</taxon>
        <taxon>Prevotellaceae</taxon>
        <taxon>Prevotella</taxon>
    </lineage>
</organism>
<dbReference type="Proteomes" id="UP000198427">
    <property type="component" value="Unassembled WGS sequence"/>
</dbReference>
<dbReference type="InterPro" id="IPR002528">
    <property type="entry name" value="MATE_fam"/>
</dbReference>
<dbReference type="CDD" id="cd13131">
    <property type="entry name" value="MATE_NorM_like"/>
    <property type="match status" value="1"/>
</dbReference>
<keyword evidence="11" id="KW-1185">Reference proteome</keyword>
<keyword evidence="5" id="KW-0812">Transmembrane</keyword>
<dbReference type="EMBL" id="FZNZ01000017">
    <property type="protein sequence ID" value="SNR89042.1"/>
    <property type="molecule type" value="Genomic_DNA"/>
</dbReference>
<dbReference type="RefSeq" id="WP_089366410.1">
    <property type="nucleotide sequence ID" value="NZ_CP023863.1"/>
</dbReference>
<evidence type="ECO:0000256" key="1">
    <source>
        <dbReference type="ARBA" id="ARBA00004651"/>
    </source>
</evidence>
<evidence type="ECO:0000256" key="9">
    <source>
        <dbReference type="ARBA" id="ARBA00031636"/>
    </source>
</evidence>
<evidence type="ECO:0000313" key="10">
    <source>
        <dbReference type="EMBL" id="SNR89042.1"/>
    </source>
</evidence>
<dbReference type="AlphaFoldDB" id="A0A2K9H9N0"/>
<keyword evidence="3" id="KW-0050">Antiport</keyword>
<evidence type="ECO:0000256" key="3">
    <source>
        <dbReference type="ARBA" id="ARBA00022449"/>
    </source>
</evidence>
<evidence type="ECO:0000256" key="7">
    <source>
        <dbReference type="ARBA" id="ARBA00023065"/>
    </source>
</evidence>
<sequence length="451" mass="50485">MSYQFSKYETHYRNLTYLGVPIIIGQLGNLILNFADTLMIGHHSTKELAAAAFVNNMFTLVIIFAVGFTYAITALVGTLYGQEKTHRIGELMKSAVAANTCMAVFLSAIMWVLYINLGNLGQPEELLPLMRSYFVIQLVSLPFVCWFNTFRQFTDGITDTRVAMWILIGGNIMNVFGNWVLIYGYLGMEEMGLIGAGLSTMISRIVMAIVMVSIFFFSKRYKEYRKGWRQGSINRTDFKQVTVLGLPLALQMGMETAAFSLSSLMVGWFGTTALAAHQVMLTISQLGYMIYYGLAAAVAVRISNFMGQRDYTAVKRTATAGIHLVFFLAMLTSIPVFIFRHSIGGLFTDSSEVVSMVSMTIIPFMIYQFGDGMQCNYANAMRGIAVVKPLIWIAFVAFFIVSLPLGYLFGVVMNYQLIGIWYAFPFGLTTAGLLYYVYYQKGLKRIEESAK</sequence>
<comment type="subcellular location">
    <subcellularLocation>
        <location evidence="1">Cell membrane</location>
        <topology evidence="1">Multi-pass membrane protein</topology>
    </subcellularLocation>
</comment>
<keyword evidence="7" id="KW-0406">Ion transport</keyword>
<evidence type="ECO:0000256" key="2">
    <source>
        <dbReference type="ARBA" id="ARBA00022448"/>
    </source>
</evidence>
<dbReference type="InterPro" id="IPR048279">
    <property type="entry name" value="MdtK-like"/>
</dbReference>
<gene>
    <name evidence="10" type="ORF">SAMN06265364_11748</name>
</gene>
<dbReference type="InterPro" id="IPR050222">
    <property type="entry name" value="MATE_MdtK"/>
</dbReference>
<dbReference type="PANTHER" id="PTHR43298">
    <property type="entry name" value="MULTIDRUG RESISTANCE PROTEIN NORM-RELATED"/>
    <property type="match status" value="1"/>
</dbReference>
<comment type="caution">
    <text evidence="10">The sequence shown here is derived from an EMBL/GenBank/DDBJ whole genome shotgun (WGS) entry which is preliminary data.</text>
</comment>
<dbReference type="OrthoDB" id="9780160at2"/>
<dbReference type="NCBIfam" id="TIGR00797">
    <property type="entry name" value="matE"/>
    <property type="match status" value="1"/>
</dbReference>
<dbReference type="GO" id="GO:0042910">
    <property type="term" value="F:xenobiotic transmembrane transporter activity"/>
    <property type="evidence" value="ECO:0007669"/>
    <property type="project" value="InterPro"/>
</dbReference>
<name>A0A2K9H9N0_9BACT</name>
<dbReference type="PANTHER" id="PTHR43298:SF2">
    <property type="entry name" value="FMN_FAD EXPORTER YEEO-RELATED"/>
    <property type="match status" value="1"/>
</dbReference>
<reference evidence="10 11" key="1">
    <citation type="submission" date="2017-06" db="EMBL/GenBank/DDBJ databases">
        <authorList>
            <person name="Varghese N."/>
            <person name="Submissions S."/>
        </authorList>
    </citation>
    <scope>NUCLEOTIDE SEQUENCE [LARGE SCALE GENOMIC DNA]</scope>
    <source>
        <strain evidence="10 11">DSM 26989</strain>
    </source>
</reference>
<evidence type="ECO:0000256" key="6">
    <source>
        <dbReference type="ARBA" id="ARBA00022989"/>
    </source>
</evidence>